<sequence length="259" mass="28593">MATSPPVRTGVFVINLERSDIRRQRVLRGLAKVGVEATVWKAVDGASLDVATAPRYDQARRLARFGHDLTPNEIACALSHLACIEAALAEGFDKICILEDDVIVAPDFKAVLDACFALPAGADMVKLYGLRRRPSRPVAELTPTRTLVRPLHATCGAQGYVLDRVGMKKALAACTPLIMQIDIALDRYWANGLALFAVLPSPLIEPQDLPSDINAPRVDPWRAVPHRWLRLRLKMHKLLDSVRRHGVNLARGLRRGPVR</sequence>
<name>A0A512HAV0_9PROT</name>
<comment type="caution">
    <text evidence="2">The sequence shown here is derived from an EMBL/GenBank/DDBJ whole genome shotgun (WGS) entry which is preliminary data.</text>
</comment>
<evidence type="ECO:0000313" key="3">
    <source>
        <dbReference type="Proteomes" id="UP000321567"/>
    </source>
</evidence>
<dbReference type="InterPro" id="IPR002654">
    <property type="entry name" value="Glyco_trans_25"/>
</dbReference>
<keyword evidence="2" id="KW-0808">Transferase</keyword>
<dbReference type="CDD" id="cd06532">
    <property type="entry name" value="Glyco_transf_25"/>
    <property type="match status" value="1"/>
</dbReference>
<proteinExistence type="predicted"/>
<accession>A0A512HAV0</accession>
<dbReference type="EMBL" id="BJZO01000090">
    <property type="protein sequence ID" value="GEO82586.1"/>
    <property type="molecule type" value="Genomic_DNA"/>
</dbReference>
<dbReference type="GO" id="GO:0016740">
    <property type="term" value="F:transferase activity"/>
    <property type="evidence" value="ECO:0007669"/>
    <property type="project" value="UniProtKB-KW"/>
</dbReference>
<dbReference type="AlphaFoldDB" id="A0A512HAV0"/>
<organism evidence="2 3">
    <name type="scientific">Pararhodospirillum oryzae</name>
    <dbReference type="NCBI Taxonomy" id="478448"/>
    <lineage>
        <taxon>Bacteria</taxon>
        <taxon>Pseudomonadati</taxon>
        <taxon>Pseudomonadota</taxon>
        <taxon>Alphaproteobacteria</taxon>
        <taxon>Rhodospirillales</taxon>
        <taxon>Rhodospirillaceae</taxon>
        <taxon>Pararhodospirillum</taxon>
    </lineage>
</organism>
<gene>
    <name evidence="2" type="ORF">ROR02_27170</name>
</gene>
<dbReference type="OrthoDB" id="259382at2"/>
<evidence type="ECO:0000259" key="1">
    <source>
        <dbReference type="Pfam" id="PF01755"/>
    </source>
</evidence>
<protein>
    <submittedName>
        <fullName evidence="2">Glycosyl transferase</fullName>
    </submittedName>
</protein>
<feature type="domain" description="Glycosyl transferase family 25" evidence="1">
    <location>
        <begin position="10"/>
        <end position="183"/>
    </location>
</feature>
<dbReference type="Proteomes" id="UP000321567">
    <property type="component" value="Unassembled WGS sequence"/>
</dbReference>
<keyword evidence="3" id="KW-1185">Reference proteome</keyword>
<reference evidence="2 3" key="1">
    <citation type="submission" date="2019-07" db="EMBL/GenBank/DDBJ databases">
        <title>Whole genome shotgun sequence of Rhodospirillum oryzae NBRC 107573.</title>
        <authorList>
            <person name="Hosoyama A."/>
            <person name="Uohara A."/>
            <person name="Ohji S."/>
            <person name="Ichikawa N."/>
        </authorList>
    </citation>
    <scope>NUCLEOTIDE SEQUENCE [LARGE SCALE GENOMIC DNA]</scope>
    <source>
        <strain evidence="2 3">NBRC 107573</strain>
    </source>
</reference>
<evidence type="ECO:0000313" key="2">
    <source>
        <dbReference type="EMBL" id="GEO82586.1"/>
    </source>
</evidence>
<dbReference type="Pfam" id="PF01755">
    <property type="entry name" value="Glyco_transf_25"/>
    <property type="match status" value="1"/>
</dbReference>
<dbReference type="RefSeq" id="WP_147164613.1">
    <property type="nucleotide sequence ID" value="NZ_BJZO01000090.1"/>
</dbReference>